<comment type="function">
    <text evidence="6">Binds and transfers iron-sulfur (Fe-S) clusters to target apoproteins. Can hydrolyze ATP.</text>
</comment>
<dbReference type="EMBL" id="JAVRHX010000001">
    <property type="protein sequence ID" value="MDT0594556.1"/>
    <property type="molecule type" value="Genomic_DNA"/>
</dbReference>
<organism evidence="7 8">
    <name type="scientific">Glaciecola petra</name>
    <dbReference type="NCBI Taxonomy" id="3075602"/>
    <lineage>
        <taxon>Bacteria</taxon>
        <taxon>Pseudomonadati</taxon>
        <taxon>Pseudomonadota</taxon>
        <taxon>Gammaproteobacteria</taxon>
        <taxon>Alteromonadales</taxon>
        <taxon>Alteromonadaceae</taxon>
        <taxon>Glaciecola</taxon>
    </lineage>
</organism>
<keyword evidence="5 6" id="KW-0411">Iron-sulfur</keyword>
<gene>
    <name evidence="7" type="primary">apbC</name>
    <name evidence="7" type="ORF">RM552_06850</name>
</gene>
<dbReference type="PANTHER" id="PTHR42961:SF2">
    <property type="entry name" value="IRON-SULFUR PROTEIN NUBPL"/>
    <property type="match status" value="1"/>
</dbReference>
<comment type="caution">
    <text evidence="7">The sequence shown here is derived from an EMBL/GenBank/DDBJ whole genome shotgun (WGS) entry which is preliminary data.</text>
</comment>
<evidence type="ECO:0000313" key="8">
    <source>
        <dbReference type="Proteomes" id="UP001253545"/>
    </source>
</evidence>
<evidence type="ECO:0000256" key="4">
    <source>
        <dbReference type="ARBA" id="ARBA00023004"/>
    </source>
</evidence>
<evidence type="ECO:0000256" key="5">
    <source>
        <dbReference type="ARBA" id="ARBA00023014"/>
    </source>
</evidence>
<proteinExistence type="inferred from homology"/>
<accession>A0ABU2ZPK3</accession>
<feature type="binding site" evidence="6">
    <location>
        <begin position="105"/>
        <end position="112"/>
    </location>
    <ligand>
        <name>ATP</name>
        <dbReference type="ChEBI" id="CHEBI:30616"/>
    </ligand>
</feature>
<comment type="subunit">
    <text evidence="6">Homodimer.</text>
</comment>
<dbReference type="InterPro" id="IPR000808">
    <property type="entry name" value="Mrp-like_CS"/>
</dbReference>
<dbReference type="SUPFAM" id="SSF52540">
    <property type="entry name" value="P-loop containing nucleoside triphosphate hydrolases"/>
    <property type="match status" value="1"/>
</dbReference>
<keyword evidence="3 6" id="KW-0067">ATP-binding</keyword>
<dbReference type="InterPro" id="IPR044304">
    <property type="entry name" value="NUBPL-like"/>
</dbReference>
<dbReference type="Gene3D" id="3.40.50.300">
    <property type="entry name" value="P-loop containing nucleotide triphosphate hydrolases"/>
    <property type="match status" value="1"/>
</dbReference>
<dbReference type="Proteomes" id="UP001253545">
    <property type="component" value="Unassembled WGS sequence"/>
</dbReference>
<name>A0ABU2ZPK3_9ALTE</name>
<dbReference type="InterPro" id="IPR019591">
    <property type="entry name" value="Mrp/NBP35_ATP-bd"/>
</dbReference>
<keyword evidence="8" id="KW-1185">Reference proteome</keyword>
<reference evidence="7 8" key="1">
    <citation type="submission" date="2023-09" db="EMBL/GenBank/DDBJ databases">
        <authorList>
            <person name="Rey-Velasco X."/>
        </authorList>
    </citation>
    <scope>NUCLEOTIDE SEQUENCE [LARGE SCALE GENOMIC DNA]</scope>
    <source>
        <strain evidence="7 8">P117</strain>
    </source>
</reference>
<evidence type="ECO:0000256" key="1">
    <source>
        <dbReference type="ARBA" id="ARBA00022723"/>
    </source>
</evidence>
<dbReference type="InterPro" id="IPR033756">
    <property type="entry name" value="YlxH/NBP35"/>
</dbReference>
<keyword evidence="1 6" id="KW-0479">Metal-binding</keyword>
<dbReference type="Pfam" id="PF10609">
    <property type="entry name" value="ParA"/>
    <property type="match status" value="1"/>
</dbReference>
<evidence type="ECO:0000256" key="6">
    <source>
        <dbReference type="HAMAP-Rule" id="MF_02040"/>
    </source>
</evidence>
<dbReference type="InterPro" id="IPR027417">
    <property type="entry name" value="P-loop_NTPase"/>
</dbReference>
<sequence length="367" mass="39795">MFFSSKISGLSEADINQLKAYIGELLGLENHSDLTLSQNTEKTCLVRLPFVADSIWTSVAEKASEFVQHTFAHSIRFEREYNVPIFEAKQNHVKNVKNIIAVASGKGGVGKSASALNLAIALQLEGARVGILDADIYGPSIPIMLGTQNQRPESPDNKIMQPIVAHGLASNSIGYLVQNDHASIWRGPMASKALSQLLKETAWPMLDYLIVDMPPGTGDIQLTMCQQLPLTAAVVVTTPQDIALSDAAKGIAMFEKLAVPVLGIIENMSYFECGNCHHKTAIFSEKGALGLSEKYALPLLAQVPLNPIIREYADSGKSLLHEQVQHDISVIYRQCAIDLSRQLCESVKLSAMASKLAGSIQVTQLDA</sequence>
<keyword evidence="4 6" id="KW-0408">Iron</keyword>
<comment type="similarity">
    <text evidence="6">Belongs to the Mrp/NBP35 ATP-binding proteins family.</text>
</comment>
<dbReference type="PROSITE" id="PS01215">
    <property type="entry name" value="MRP"/>
    <property type="match status" value="1"/>
</dbReference>
<dbReference type="NCBIfam" id="NF008669">
    <property type="entry name" value="PRK11670.1"/>
    <property type="match status" value="1"/>
</dbReference>
<dbReference type="CDD" id="cd02037">
    <property type="entry name" value="Mrp_NBP35"/>
    <property type="match status" value="1"/>
</dbReference>
<evidence type="ECO:0000256" key="3">
    <source>
        <dbReference type="ARBA" id="ARBA00022840"/>
    </source>
</evidence>
<keyword evidence="2 6" id="KW-0547">Nucleotide-binding</keyword>
<dbReference type="HAMAP" id="MF_02040">
    <property type="entry name" value="Mrp_NBP35"/>
    <property type="match status" value="1"/>
</dbReference>
<evidence type="ECO:0000313" key="7">
    <source>
        <dbReference type="EMBL" id="MDT0594556.1"/>
    </source>
</evidence>
<evidence type="ECO:0000256" key="2">
    <source>
        <dbReference type="ARBA" id="ARBA00022741"/>
    </source>
</evidence>
<keyword evidence="6" id="KW-0378">Hydrolase</keyword>
<dbReference type="PANTHER" id="PTHR42961">
    <property type="entry name" value="IRON-SULFUR PROTEIN NUBPL"/>
    <property type="match status" value="1"/>
</dbReference>
<dbReference type="RefSeq" id="WP_311368023.1">
    <property type="nucleotide sequence ID" value="NZ_JAVRHX010000001.1"/>
</dbReference>
<protein>
    <recommendedName>
        <fullName evidence="6">Iron-sulfur cluster carrier protein</fullName>
    </recommendedName>
</protein>